<comment type="caution">
    <text evidence="1">The sequence shown here is derived from an EMBL/GenBank/DDBJ whole genome shotgun (WGS) entry which is preliminary data.</text>
</comment>
<accession>A0A841ZPV7</accession>
<dbReference type="InterPro" id="IPR020323">
    <property type="entry name" value="DUF2716"/>
</dbReference>
<gene>
    <name evidence="1" type="ORF">HB912_06065</name>
</gene>
<evidence type="ECO:0000313" key="1">
    <source>
        <dbReference type="EMBL" id="MBC1521205.1"/>
    </source>
</evidence>
<dbReference type="EMBL" id="JAARRM010000002">
    <property type="protein sequence ID" value="MBC1521205.1"/>
    <property type="molecule type" value="Genomic_DNA"/>
</dbReference>
<dbReference type="AlphaFoldDB" id="A0A841ZPV7"/>
<reference evidence="1 2" key="1">
    <citation type="submission" date="2020-03" db="EMBL/GenBank/DDBJ databases">
        <title>Soil Listeria distribution.</title>
        <authorList>
            <person name="Liao J."/>
            <person name="Wiedmann M."/>
        </authorList>
    </citation>
    <scope>NUCLEOTIDE SEQUENCE [LARGE SCALE GENOMIC DNA]</scope>
    <source>
        <strain evidence="1 2">FSL L7-1507</strain>
    </source>
</reference>
<organism evidence="1 2">
    <name type="scientific">Listeria aquatica</name>
    <dbReference type="NCBI Taxonomy" id="1494960"/>
    <lineage>
        <taxon>Bacteria</taxon>
        <taxon>Bacillati</taxon>
        <taxon>Bacillota</taxon>
        <taxon>Bacilli</taxon>
        <taxon>Bacillales</taxon>
        <taxon>Listeriaceae</taxon>
        <taxon>Listeria</taxon>
    </lineage>
</organism>
<dbReference type="Proteomes" id="UP000559885">
    <property type="component" value="Unassembled WGS sequence"/>
</dbReference>
<dbReference type="Pfam" id="PF10898">
    <property type="entry name" value="DUF2716"/>
    <property type="match status" value="1"/>
</dbReference>
<evidence type="ECO:0000313" key="2">
    <source>
        <dbReference type="Proteomes" id="UP000559885"/>
    </source>
</evidence>
<name>A0A841ZPV7_9LIST</name>
<sequence>MEILGEEAEETLWRKISEIYGFKNYNYKKIKPKNLIYITKPINGNLMLFSYNKDDEVSKLYIESGEKLKKAFERCFTNGIYILNWQHECYEVDSYKSFPIKDEDGAWNPNFLPEGDTVFFLSKDLLSGWIADFNNSSIILVGEKFIETIKDLDFKFLSFDR</sequence>
<protein>
    <submittedName>
        <fullName evidence="1">DUF2716 domain-containing protein</fullName>
    </submittedName>
</protein>
<proteinExistence type="predicted"/>
<dbReference type="RefSeq" id="WP_185372979.1">
    <property type="nucleotide sequence ID" value="NZ_JAARRM010000002.1"/>
</dbReference>